<dbReference type="AlphaFoldDB" id="A0A3M7Q617"/>
<accession>A0A3M7Q617</accession>
<dbReference type="EMBL" id="REGN01007248">
    <property type="protein sequence ID" value="RNA06867.1"/>
    <property type="molecule type" value="Genomic_DNA"/>
</dbReference>
<keyword evidence="2" id="KW-1185">Reference proteome</keyword>
<proteinExistence type="predicted"/>
<evidence type="ECO:0000313" key="2">
    <source>
        <dbReference type="Proteomes" id="UP000276133"/>
    </source>
</evidence>
<comment type="caution">
    <text evidence="1">The sequence shown here is derived from an EMBL/GenBank/DDBJ whole genome shotgun (WGS) entry which is preliminary data.</text>
</comment>
<sequence length="90" mass="10598">MAEGKNAMKKISLDNIQNKTNNYIITQEVMIQQYVDNWSRTVVKDFPNTIIKQKTTNNFKNILDKISLETLEEYSGYHNMIEHVPYDITQ</sequence>
<protein>
    <submittedName>
        <fullName evidence="1">Uncharacterized protein</fullName>
    </submittedName>
</protein>
<organism evidence="1 2">
    <name type="scientific">Brachionus plicatilis</name>
    <name type="common">Marine rotifer</name>
    <name type="synonym">Brachionus muelleri</name>
    <dbReference type="NCBI Taxonomy" id="10195"/>
    <lineage>
        <taxon>Eukaryota</taxon>
        <taxon>Metazoa</taxon>
        <taxon>Spiralia</taxon>
        <taxon>Gnathifera</taxon>
        <taxon>Rotifera</taxon>
        <taxon>Eurotatoria</taxon>
        <taxon>Monogononta</taxon>
        <taxon>Pseudotrocha</taxon>
        <taxon>Ploima</taxon>
        <taxon>Brachionidae</taxon>
        <taxon>Brachionus</taxon>
    </lineage>
</organism>
<reference evidence="1 2" key="1">
    <citation type="journal article" date="2018" name="Sci. Rep.">
        <title>Genomic signatures of local adaptation to the degree of environmental predictability in rotifers.</title>
        <authorList>
            <person name="Franch-Gras L."/>
            <person name="Hahn C."/>
            <person name="Garcia-Roger E.M."/>
            <person name="Carmona M.J."/>
            <person name="Serra M."/>
            <person name="Gomez A."/>
        </authorList>
    </citation>
    <scope>NUCLEOTIDE SEQUENCE [LARGE SCALE GENOMIC DNA]</scope>
    <source>
        <strain evidence="1">HYR1</strain>
    </source>
</reference>
<evidence type="ECO:0000313" key="1">
    <source>
        <dbReference type="EMBL" id="RNA06867.1"/>
    </source>
</evidence>
<name>A0A3M7Q617_BRAPC</name>
<dbReference type="Proteomes" id="UP000276133">
    <property type="component" value="Unassembled WGS sequence"/>
</dbReference>
<gene>
    <name evidence="1" type="ORF">BpHYR1_017002</name>
</gene>